<comment type="similarity">
    <text evidence="2">Belongs to the EamA transporter family.</text>
</comment>
<proteinExistence type="inferred from homology"/>
<feature type="transmembrane region" description="Helical" evidence="8">
    <location>
        <begin position="183"/>
        <end position="201"/>
    </location>
</feature>
<feature type="transmembrane region" description="Helical" evidence="8">
    <location>
        <begin position="274"/>
        <end position="293"/>
    </location>
</feature>
<evidence type="ECO:0000313" key="9">
    <source>
        <dbReference type="EMBL" id="SEP60542.1"/>
    </source>
</evidence>
<comment type="subcellular location">
    <subcellularLocation>
        <location evidence="1">Cell membrane</location>
        <topology evidence="1">Multi-pass membrane protein</topology>
    </subcellularLocation>
</comment>
<dbReference type="Proteomes" id="UP000198512">
    <property type="component" value="Unassembled WGS sequence"/>
</dbReference>
<dbReference type="SUPFAM" id="SSF103481">
    <property type="entry name" value="Multidrug resistance efflux transporter EmrE"/>
    <property type="match status" value="2"/>
</dbReference>
<keyword evidence="5 8" id="KW-0812">Transmembrane</keyword>
<comment type="caution">
    <text evidence="9">The sequence shown here is derived from an EMBL/GenBank/DDBJ whole genome shotgun (WGS) entry which is preliminary data.</text>
</comment>
<keyword evidence="3" id="KW-0813">Transport</keyword>
<organism evidence="9 10">
    <name type="scientific">Pseudomonas cuatrocienegasensis</name>
    <dbReference type="NCBI Taxonomy" id="543360"/>
    <lineage>
        <taxon>Bacteria</taxon>
        <taxon>Pseudomonadati</taxon>
        <taxon>Pseudomonadota</taxon>
        <taxon>Gammaproteobacteria</taxon>
        <taxon>Pseudomonadales</taxon>
        <taxon>Pseudomonadaceae</taxon>
        <taxon>Pseudomonas</taxon>
    </lineage>
</organism>
<feature type="transmembrane region" description="Helical" evidence="8">
    <location>
        <begin position="74"/>
        <end position="96"/>
    </location>
</feature>
<feature type="transmembrane region" description="Helical" evidence="8">
    <location>
        <begin position="108"/>
        <end position="125"/>
    </location>
</feature>
<protein>
    <submittedName>
        <fullName evidence="9">Chloramphenicol-sensitive protein RarD</fullName>
    </submittedName>
</protein>
<keyword evidence="7 8" id="KW-0472">Membrane</keyword>
<evidence type="ECO:0000256" key="5">
    <source>
        <dbReference type="ARBA" id="ARBA00022692"/>
    </source>
</evidence>
<reference evidence="9 10" key="1">
    <citation type="submission" date="2016-10" db="EMBL/GenBank/DDBJ databases">
        <authorList>
            <person name="Varghese N."/>
            <person name="Submissions S."/>
        </authorList>
    </citation>
    <scope>NUCLEOTIDE SEQUENCE [LARGE SCALE GENOMIC DNA]</scope>
    <source>
        <strain evidence="9 10">CIP 109853</strain>
    </source>
</reference>
<feature type="transmembrane region" description="Helical" evidence="8">
    <location>
        <begin position="240"/>
        <end position="262"/>
    </location>
</feature>
<dbReference type="InterPro" id="IPR037185">
    <property type="entry name" value="EmrE-like"/>
</dbReference>
<evidence type="ECO:0000256" key="4">
    <source>
        <dbReference type="ARBA" id="ARBA00022475"/>
    </source>
</evidence>
<feature type="transmembrane region" description="Helical" evidence="8">
    <location>
        <begin position="213"/>
        <end position="233"/>
    </location>
</feature>
<keyword evidence="6 8" id="KW-1133">Transmembrane helix</keyword>
<accession>A0ABY1AZZ0</accession>
<dbReference type="RefSeq" id="WP_256539656.1">
    <property type="nucleotide sequence ID" value="NZ_FOFP01000001.1"/>
</dbReference>
<evidence type="ECO:0000256" key="8">
    <source>
        <dbReference type="SAM" id="Phobius"/>
    </source>
</evidence>
<sequence>MNPGLSGRGVALSVGASVLFALMPGYVQQLAPLDGVQVFAQRVLWSLPAVALLVLLGRQWSVLAGVLQRLRREPLLLAALPVAAVLIGIQWGIFVWAPLAGYMLDVSLGYFLLPLAMVLAGRVFYGERLRPLQAIAVACALLGVVHELWQTQAFSWITLVTALGYPPYFMLRRWMRLDALSGFALEMLMLTPLAIWLILAYGPPALFSQAPALLLWLPGLGLLGALAFAAMMASSRLLPMGLFGILSYVEPVLLFAVALLFLGEQFDPRQWLTYLPIWLAVFLVGWDSTRLLLKQRRQALHSRAVGASR</sequence>
<gene>
    <name evidence="9" type="ORF">SAMN05216600_10160</name>
</gene>
<name>A0ABY1AZZ0_9PSED</name>
<evidence type="ECO:0000256" key="6">
    <source>
        <dbReference type="ARBA" id="ARBA00022989"/>
    </source>
</evidence>
<evidence type="ECO:0000256" key="3">
    <source>
        <dbReference type="ARBA" id="ARBA00022448"/>
    </source>
</evidence>
<evidence type="ECO:0000256" key="1">
    <source>
        <dbReference type="ARBA" id="ARBA00004651"/>
    </source>
</evidence>
<keyword evidence="10" id="KW-1185">Reference proteome</keyword>
<evidence type="ECO:0000256" key="2">
    <source>
        <dbReference type="ARBA" id="ARBA00007362"/>
    </source>
</evidence>
<evidence type="ECO:0000313" key="10">
    <source>
        <dbReference type="Proteomes" id="UP000198512"/>
    </source>
</evidence>
<keyword evidence="4" id="KW-1003">Cell membrane</keyword>
<dbReference type="InterPro" id="IPR004626">
    <property type="entry name" value="RarD"/>
</dbReference>
<dbReference type="NCBIfam" id="TIGR00688">
    <property type="entry name" value="rarD"/>
    <property type="match status" value="1"/>
</dbReference>
<dbReference type="EMBL" id="FOFP01000001">
    <property type="protein sequence ID" value="SEP60542.1"/>
    <property type="molecule type" value="Genomic_DNA"/>
</dbReference>
<feature type="transmembrane region" description="Helical" evidence="8">
    <location>
        <begin position="45"/>
        <end position="67"/>
    </location>
</feature>
<evidence type="ECO:0000256" key="7">
    <source>
        <dbReference type="ARBA" id="ARBA00023136"/>
    </source>
</evidence>